<evidence type="ECO:0000256" key="2">
    <source>
        <dbReference type="SAM" id="Coils"/>
    </source>
</evidence>
<dbReference type="InterPro" id="IPR000504">
    <property type="entry name" value="RRM_dom"/>
</dbReference>
<feature type="coiled-coil region" evidence="2">
    <location>
        <begin position="274"/>
        <end position="304"/>
    </location>
</feature>
<feature type="compositionally biased region" description="Basic and acidic residues" evidence="3">
    <location>
        <begin position="1"/>
        <end position="18"/>
    </location>
</feature>
<evidence type="ECO:0000256" key="3">
    <source>
        <dbReference type="SAM" id="MobiDB-lite"/>
    </source>
</evidence>
<keyword evidence="1" id="KW-0694">RNA-binding</keyword>
<dbReference type="Pfam" id="PF00076">
    <property type="entry name" value="RRM_1"/>
    <property type="match status" value="1"/>
</dbReference>
<dbReference type="PROSITE" id="PS50102">
    <property type="entry name" value="RRM"/>
    <property type="match status" value="1"/>
</dbReference>
<dbReference type="SUPFAM" id="SSF54928">
    <property type="entry name" value="RNA-binding domain, RBD"/>
    <property type="match status" value="1"/>
</dbReference>
<feature type="region of interest" description="Disordered" evidence="3">
    <location>
        <begin position="104"/>
        <end position="149"/>
    </location>
</feature>
<evidence type="ECO:0000313" key="5">
    <source>
        <dbReference type="EMBL" id="MCH93352.1"/>
    </source>
</evidence>
<dbReference type="GO" id="GO:0003723">
    <property type="term" value="F:RNA binding"/>
    <property type="evidence" value="ECO:0007669"/>
    <property type="project" value="UniProtKB-UniRule"/>
</dbReference>
<comment type="caution">
    <text evidence="5">The sequence shown here is derived from an EMBL/GenBank/DDBJ whole genome shotgun (WGS) entry which is preliminary data.</text>
</comment>
<dbReference type="EMBL" id="LXQA010024748">
    <property type="protein sequence ID" value="MCH93352.1"/>
    <property type="molecule type" value="Genomic_DNA"/>
</dbReference>
<name>A0A392N192_9FABA</name>
<evidence type="ECO:0000313" key="6">
    <source>
        <dbReference type="Proteomes" id="UP000265520"/>
    </source>
</evidence>
<feature type="non-terminal residue" evidence="5">
    <location>
        <position position="420"/>
    </location>
</feature>
<organism evidence="5 6">
    <name type="scientific">Trifolium medium</name>
    <dbReference type="NCBI Taxonomy" id="97028"/>
    <lineage>
        <taxon>Eukaryota</taxon>
        <taxon>Viridiplantae</taxon>
        <taxon>Streptophyta</taxon>
        <taxon>Embryophyta</taxon>
        <taxon>Tracheophyta</taxon>
        <taxon>Spermatophyta</taxon>
        <taxon>Magnoliopsida</taxon>
        <taxon>eudicotyledons</taxon>
        <taxon>Gunneridae</taxon>
        <taxon>Pentapetalae</taxon>
        <taxon>rosids</taxon>
        <taxon>fabids</taxon>
        <taxon>Fabales</taxon>
        <taxon>Fabaceae</taxon>
        <taxon>Papilionoideae</taxon>
        <taxon>50 kb inversion clade</taxon>
        <taxon>NPAAA clade</taxon>
        <taxon>Hologalegina</taxon>
        <taxon>IRL clade</taxon>
        <taxon>Trifolieae</taxon>
        <taxon>Trifolium</taxon>
    </lineage>
</organism>
<dbReference type="AlphaFoldDB" id="A0A392N192"/>
<dbReference type="InterPro" id="IPR035979">
    <property type="entry name" value="RBD_domain_sf"/>
</dbReference>
<proteinExistence type="predicted"/>
<dbReference type="Gene3D" id="3.30.70.330">
    <property type="match status" value="1"/>
</dbReference>
<sequence>MGERERAGDRARDNNDGYRHHRRPSRRSFSPAAHAFGGAGPIARAAEIGGDEGEWTWVSHRRRKASRPVWNGYHGFRQDDRFDRQFHTRTDYGFDYGYRGRGDSRARHQTRYGARDSEYGRGRSPFRRRARSPSFPKVSSQHGIEQDRATVDDRENNSAVFYVANIPEKLLYVDLKRGLEVCGILDDVYVSRYRNKQGQRFGFVKFLKVRDVLKLKKALNNIVFWDQKLFANTAKFDRFVRKGLDYVEADGRLKETKVGGEGVGKAEGDRLKELEKVKEAAVRSEEERAREQEARQGVKQLEREVVGEDEGVAMKREVVVKKVDEVIQEEKRMLRYLPLQEDISWASQCLIAKLKSGFSLPVVQQSLLDAGFVEFNLITLGGEHVLLQPCGQRVASEKLQAMEDLLNNFLEEVVPWTSNF</sequence>
<gene>
    <name evidence="5" type="ORF">A2U01_0014301</name>
</gene>
<protein>
    <submittedName>
        <fullName evidence="5">RNA-binding protein 25-like</fullName>
    </submittedName>
</protein>
<dbReference type="InterPro" id="IPR012677">
    <property type="entry name" value="Nucleotide-bd_a/b_plait_sf"/>
</dbReference>
<dbReference type="SMART" id="SM00360">
    <property type="entry name" value="RRM"/>
    <property type="match status" value="1"/>
</dbReference>
<evidence type="ECO:0000256" key="1">
    <source>
        <dbReference type="PROSITE-ProRule" id="PRU00176"/>
    </source>
</evidence>
<dbReference type="CDD" id="cd00590">
    <property type="entry name" value="RRM_SF"/>
    <property type="match status" value="1"/>
</dbReference>
<dbReference type="Proteomes" id="UP000265520">
    <property type="component" value="Unassembled WGS sequence"/>
</dbReference>
<keyword evidence="2" id="KW-0175">Coiled coil</keyword>
<evidence type="ECO:0000259" key="4">
    <source>
        <dbReference type="PROSITE" id="PS50102"/>
    </source>
</evidence>
<accession>A0A392N192</accession>
<feature type="region of interest" description="Disordered" evidence="3">
    <location>
        <begin position="1"/>
        <end position="37"/>
    </location>
</feature>
<keyword evidence="6" id="KW-1185">Reference proteome</keyword>
<reference evidence="5 6" key="1">
    <citation type="journal article" date="2018" name="Front. Plant Sci.">
        <title>Red Clover (Trifolium pratense) and Zigzag Clover (T. medium) - A Picture of Genomic Similarities and Differences.</title>
        <authorList>
            <person name="Dluhosova J."/>
            <person name="Istvanek J."/>
            <person name="Nedelnik J."/>
            <person name="Repkova J."/>
        </authorList>
    </citation>
    <scope>NUCLEOTIDE SEQUENCE [LARGE SCALE GENOMIC DNA]</scope>
    <source>
        <strain evidence="6">cv. 10/8</strain>
        <tissue evidence="5">Leaf</tissue>
    </source>
</reference>
<feature type="compositionally biased region" description="Low complexity" evidence="3">
    <location>
        <begin position="27"/>
        <end position="36"/>
    </location>
</feature>
<feature type="domain" description="RRM" evidence="4">
    <location>
        <begin position="159"/>
        <end position="236"/>
    </location>
</feature>